<keyword evidence="1" id="KW-1185">Reference proteome</keyword>
<evidence type="ECO:0000313" key="1">
    <source>
        <dbReference type="Proteomes" id="UP000887565"/>
    </source>
</evidence>
<proteinExistence type="predicted"/>
<organism evidence="1 2">
    <name type="scientific">Romanomermis culicivorax</name>
    <name type="common">Nematode worm</name>
    <dbReference type="NCBI Taxonomy" id="13658"/>
    <lineage>
        <taxon>Eukaryota</taxon>
        <taxon>Metazoa</taxon>
        <taxon>Ecdysozoa</taxon>
        <taxon>Nematoda</taxon>
        <taxon>Enoplea</taxon>
        <taxon>Dorylaimia</taxon>
        <taxon>Mermithida</taxon>
        <taxon>Mermithoidea</taxon>
        <taxon>Mermithidae</taxon>
        <taxon>Romanomermis</taxon>
    </lineage>
</organism>
<accession>A0A915KV88</accession>
<evidence type="ECO:0000313" key="2">
    <source>
        <dbReference type="WBParaSite" id="nRc.2.0.1.t42846-RA"/>
    </source>
</evidence>
<dbReference type="WBParaSite" id="nRc.2.0.1.t42846-RA">
    <property type="protein sequence ID" value="nRc.2.0.1.t42846-RA"/>
    <property type="gene ID" value="nRc.2.0.1.g42846"/>
</dbReference>
<reference evidence="2" key="1">
    <citation type="submission" date="2022-11" db="UniProtKB">
        <authorList>
            <consortium name="WormBaseParasite"/>
        </authorList>
    </citation>
    <scope>IDENTIFICATION</scope>
</reference>
<sequence length="97" mass="10963">MDSIIYLSMVDKQQYQLPTGCCLGEMTNELCEYGSASYITEFISGGPKKYPYRLYSPPTKQYHHVIKVGGITLSSDAMKKMNNVPCLREIVHKGDLH</sequence>
<dbReference type="AlphaFoldDB" id="A0A915KV88"/>
<name>A0A915KV88_ROMCU</name>
<protein>
    <submittedName>
        <fullName evidence="2">Uncharacterized protein</fullName>
    </submittedName>
</protein>
<dbReference type="Proteomes" id="UP000887565">
    <property type="component" value="Unplaced"/>
</dbReference>